<proteinExistence type="predicted"/>
<organism evidence="2">
    <name type="scientific">Anopheles darlingi</name>
    <name type="common">Mosquito</name>
    <dbReference type="NCBI Taxonomy" id="43151"/>
    <lineage>
        <taxon>Eukaryota</taxon>
        <taxon>Metazoa</taxon>
        <taxon>Ecdysozoa</taxon>
        <taxon>Arthropoda</taxon>
        <taxon>Hexapoda</taxon>
        <taxon>Insecta</taxon>
        <taxon>Pterygota</taxon>
        <taxon>Neoptera</taxon>
        <taxon>Endopterygota</taxon>
        <taxon>Diptera</taxon>
        <taxon>Nematocera</taxon>
        <taxon>Culicoidea</taxon>
        <taxon>Culicidae</taxon>
        <taxon>Anophelinae</taxon>
        <taxon>Anopheles</taxon>
    </lineage>
</organism>
<dbReference type="AlphaFoldDB" id="A0A2M4D7N3"/>
<reference evidence="2" key="1">
    <citation type="submission" date="2018-01" db="EMBL/GenBank/DDBJ databases">
        <title>An insight into the sialome of Amazonian anophelines.</title>
        <authorList>
            <person name="Ribeiro J.M."/>
            <person name="Scarpassa V."/>
            <person name="Calvo E."/>
        </authorList>
    </citation>
    <scope>NUCLEOTIDE SEQUENCE</scope>
</reference>
<feature type="signal peptide" evidence="1">
    <location>
        <begin position="1"/>
        <end position="21"/>
    </location>
</feature>
<accession>A0A2M4D7N3</accession>
<evidence type="ECO:0000256" key="1">
    <source>
        <dbReference type="SAM" id="SignalP"/>
    </source>
</evidence>
<keyword evidence="1" id="KW-0732">Signal</keyword>
<dbReference type="EMBL" id="GGFL01009381">
    <property type="protein sequence ID" value="MBW73559.1"/>
    <property type="molecule type" value="Transcribed_RNA"/>
</dbReference>
<feature type="chain" id="PRO_5014746914" evidence="1">
    <location>
        <begin position="22"/>
        <end position="85"/>
    </location>
</feature>
<evidence type="ECO:0000313" key="2">
    <source>
        <dbReference type="EMBL" id="MBW73559.1"/>
    </source>
</evidence>
<name>A0A2M4D7N3_ANODA</name>
<protein>
    <submittedName>
        <fullName evidence="2">Putative secreted protein</fullName>
    </submittedName>
</protein>
<sequence length="85" mass="9237">MLLRTWFCCCLILTFRSPHDADNTVSVSVYSKIAGQRLTGGAQRVPAAPVECVFGAHTFLAQRRRTRAIVVLVLGARSSPATTMS</sequence>